<dbReference type="SUPFAM" id="SSF140984">
    <property type="entry name" value="PTPA-like"/>
    <property type="match status" value="1"/>
</dbReference>
<evidence type="ECO:0000256" key="3">
    <source>
        <dbReference type="ARBA" id="ARBA00011019"/>
    </source>
</evidence>
<comment type="subcellular location">
    <subcellularLocation>
        <location evidence="2 10">Cytoplasm</location>
    </subcellularLocation>
</comment>
<dbReference type="GO" id="GO:0005634">
    <property type="term" value="C:nucleus"/>
    <property type="evidence" value="ECO:0007669"/>
    <property type="project" value="TreeGrafter"/>
</dbReference>
<dbReference type="GO" id="GO:0007052">
    <property type="term" value="P:mitotic spindle organization"/>
    <property type="evidence" value="ECO:0007669"/>
    <property type="project" value="TreeGrafter"/>
</dbReference>
<keyword evidence="11" id="KW-1185">Reference proteome</keyword>
<dbReference type="WBParaSite" id="Minc3s02920g32065">
    <property type="protein sequence ID" value="Minc3s02920g32065"/>
    <property type="gene ID" value="Minc3s02920g32065"/>
</dbReference>
<dbReference type="GO" id="GO:0000159">
    <property type="term" value="C:protein phosphatase type 2A complex"/>
    <property type="evidence" value="ECO:0007669"/>
    <property type="project" value="TreeGrafter"/>
</dbReference>
<evidence type="ECO:0000313" key="12">
    <source>
        <dbReference type="WBParaSite" id="Minc3s02920g32065"/>
    </source>
</evidence>
<comment type="similarity">
    <text evidence="3 10">Belongs to the PTPA-type PPIase family.</text>
</comment>
<dbReference type="InterPro" id="IPR004327">
    <property type="entry name" value="Phstyr_phstse_ac"/>
</dbReference>
<dbReference type="Pfam" id="PF03095">
    <property type="entry name" value="PTPA"/>
    <property type="match status" value="1"/>
</dbReference>
<dbReference type="EC" id="5.2.1.8" evidence="4 10"/>
<evidence type="ECO:0000313" key="11">
    <source>
        <dbReference type="Proteomes" id="UP000887563"/>
    </source>
</evidence>
<evidence type="ECO:0000256" key="1">
    <source>
        <dbReference type="ARBA" id="ARBA00000971"/>
    </source>
</evidence>
<evidence type="ECO:0000256" key="9">
    <source>
        <dbReference type="ARBA" id="ARBA00044820"/>
    </source>
</evidence>
<comment type="catalytic activity">
    <reaction evidence="1 10">
        <text>[protein]-peptidylproline (omega=180) = [protein]-peptidylproline (omega=0)</text>
        <dbReference type="Rhea" id="RHEA:16237"/>
        <dbReference type="Rhea" id="RHEA-COMP:10747"/>
        <dbReference type="Rhea" id="RHEA-COMP:10748"/>
        <dbReference type="ChEBI" id="CHEBI:83833"/>
        <dbReference type="ChEBI" id="CHEBI:83834"/>
        <dbReference type="EC" id="5.2.1.8"/>
    </reaction>
</comment>
<dbReference type="PANTHER" id="PTHR10012:SF0">
    <property type="entry name" value="SERINE_THREONINE-PROTEIN PHOSPHATASE 2A ACTIVATOR"/>
    <property type="match status" value="1"/>
</dbReference>
<evidence type="ECO:0000256" key="6">
    <source>
        <dbReference type="ARBA" id="ARBA00023110"/>
    </source>
</evidence>
<dbReference type="CDD" id="cd04087">
    <property type="entry name" value="PTPA"/>
    <property type="match status" value="1"/>
</dbReference>
<organism evidence="11 12">
    <name type="scientific">Meloidogyne incognita</name>
    <name type="common">Southern root-knot nematode worm</name>
    <name type="synonym">Oxyuris incognita</name>
    <dbReference type="NCBI Taxonomy" id="6306"/>
    <lineage>
        <taxon>Eukaryota</taxon>
        <taxon>Metazoa</taxon>
        <taxon>Ecdysozoa</taxon>
        <taxon>Nematoda</taxon>
        <taxon>Chromadorea</taxon>
        <taxon>Rhabditida</taxon>
        <taxon>Tylenchina</taxon>
        <taxon>Tylenchomorpha</taxon>
        <taxon>Tylenchoidea</taxon>
        <taxon>Meloidogynidae</taxon>
        <taxon>Meloidogyninae</taxon>
        <taxon>Meloidogyne</taxon>
        <taxon>Meloidogyne incognita group</taxon>
    </lineage>
</organism>
<keyword evidence="6 10" id="KW-0697">Rotamase</keyword>
<protein>
    <recommendedName>
        <fullName evidence="8 10">Serine/threonine-protein phosphatase 2A activator</fullName>
        <ecNumber evidence="4 10">5.2.1.8</ecNumber>
    </recommendedName>
    <alternativeName>
        <fullName evidence="9 10">Phosphotyrosyl phosphatase activator</fullName>
    </alternativeName>
</protein>
<evidence type="ECO:0000256" key="2">
    <source>
        <dbReference type="ARBA" id="ARBA00004496"/>
    </source>
</evidence>
<reference evidence="12" key="1">
    <citation type="submission" date="2022-11" db="UniProtKB">
        <authorList>
            <consortium name="WormBaseParasite"/>
        </authorList>
    </citation>
    <scope>IDENTIFICATION</scope>
</reference>
<proteinExistence type="inferred from homology"/>
<keyword evidence="5 10" id="KW-0963">Cytoplasm</keyword>
<dbReference type="GO" id="GO:0003755">
    <property type="term" value="F:peptidyl-prolyl cis-trans isomerase activity"/>
    <property type="evidence" value="ECO:0007669"/>
    <property type="project" value="UniProtKB-KW"/>
</dbReference>
<dbReference type="PIRSF" id="PIRSF016325">
    <property type="entry name" value="Phstyr_phstse_ac"/>
    <property type="match status" value="1"/>
</dbReference>
<evidence type="ECO:0000256" key="10">
    <source>
        <dbReference type="RuleBase" id="RU361210"/>
    </source>
</evidence>
<evidence type="ECO:0000256" key="4">
    <source>
        <dbReference type="ARBA" id="ARBA00013194"/>
    </source>
</evidence>
<dbReference type="FunFam" id="1.20.120.1150:FF:000002">
    <property type="entry name" value="Serine/threonine-protein phosphatase 2A activator"/>
    <property type="match status" value="1"/>
</dbReference>
<dbReference type="GO" id="GO:0005737">
    <property type="term" value="C:cytoplasm"/>
    <property type="evidence" value="ECO:0007669"/>
    <property type="project" value="UniProtKB-SubCell"/>
</dbReference>
<dbReference type="Gene3D" id="1.20.120.1150">
    <property type="match status" value="1"/>
</dbReference>
<evidence type="ECO:0000256" key="8">
    <source>
        <dbReference type="ARBA" id="ARBA00044786"/>
    </source>
</evidence>
<dbReference type="AlphaFoldDB" id="A0A914MWA2"/>
<name>A0A914MWA2_MELIC</name>
<keyword evidence="7 10" id="KW-0413">Isomerase</keyword>
<accession>A0A914MWA2</accession>
<dbReference type="Proteomes" id="UP000887563">
    <property type="component" value="Unplaced"/>
</dbReference>
<evidence type="ECO:0000256" key="5">
    <source>
        <dbReference type="ARBA" id="ARBA00022490"/>
    </source>
</evidence>
<dbReference type="GO" id="GO:0008160">
    <property type="term" value="F:protein tyrosine phosphatase activator activity"/>
    <property type="evidence" value="ECO:0007669"/>
    <property type="project" value="TreeGrafter"/>
</dbReference>
<dbReference type="InterPro" id="IPR037218">
    <property type="entry name" value="PTPA_sf"/>
</dbReference>
<dbReference type="PANTHER" id="PTHR10012">
    <property type="entry name" value="SERINE/THREONINE-PROTEIN PHOSPHATASE 2A REGULATORY SUBUNIT B"/>
    <property type="match status" value="1"/>
</dbReference>
<sequence>MANTEEGSNQPQSQFIKPERAILNIGDVSTWLKSEAHYKYMKFIRQLNNSVRGISTDSSDIFVSENVKEIIGMLDLFQKWIEEYPPEDMGTQRFGNKSYRKWYERLTNDAENALLKLLPTELGEAKIELLPYLMESFGNSTRIDYGSGHEASFLIFLFCLYQINFLVSPNDNCAVVLKVFHRYLSLVKFLQSIYRMEPAGSRGVHAIDDFQFLPFLFGSSQLIDNKYRLIPDYYLRPEMVSQYKNDNLFFEAIQYINETKTGPFYEHSNQLYNISAVQTWERINEGMFKMYEGEVLKKFPVVQHFLFGKLFSFKESKDSSESSKAVGLDTLAKGRHPSNLGIIQE</sequence>
<dbReference type="InterPro" id="IPR043170">
    <property type="entry name" value="PTPA_C_lid"/>
</dbReference>
<comment type="function">
    <text evidence="10">PPIases accelerate the folding of proteins. It catalyzes the cis-trans isomerization of proline imidic peptide bonds in oligopeptides.</text>
</comment>
<evidence type="ECO:0000256" key="7">
    <source>
        <dbReference type="ARBA" id="ARBA00023235"/>
    </source>
</evidence>